<dbReference type="EMBL" id="UOGL01000208">
    <property type="protein sequence ID" value="VAX38466.1"/>
    <property type="molecule type" value="Genomic_DNA"/>
</dbReference>
<feature type="domain" description="NADP-dependent oxidoreductase" evidence="1">
    <location>
        <begin position="21"/>
        <end position="223"/>
    </location>
</feature>
<proteinExistence type="predicted"/>
<dbReference type="InterPro" id="IPR053135">
    <property type="entry name" value="AKR2_Oxidoreductase"/>
</dbReference>
<evidence type="ECO:0000313" key="2">
    <source>
        <dbReference type="EMBL" id="VAX38466.1"/>
    </source>
</evidence>
<sequence>MMTITTSHFRPLGQTGLRVSPIGFGAFKIGRNQKTKYPQPYDLPDDATVEKLLNEVLDAGINHIDTAPAYGLSEARIGNSIAHRRDEFILSTKVGETFDEGISNYNFSVATTKATIERSLQRLKTDVLDIVFIHSDGNDFHVLRETDVVPTLMRYKEQGVIRHIGLSGKHPEAAKESFIWADVTMLEYHLNDQSHADVITEAARQGVGVFIKKGLAAGHLSPEKAISFLLTNPAICSIVIGGLNIKHIQSNLQSALNFL</sequence>
<dbReference type="InterPro" id="IPR023210">
    <property type="entry name" value="NADP_OxRdtase_dom"/>
</dbReference>
<gene>
    <name evidence="2" type="ORF">MNBD_PLANCTO02-3061</name>
</gene>
<dbReference type="PANTHER" id="PTHR43312">
    <property type="entry name" value="D-THREO-ALDOSE 1-DEHYDROGENASE"/>
    <property type="match status" value="1"/>
</dbReference>
<protein>
    <submittedName>
        <fullName evidence="2">Oxidoreductase, aldo/keto reductase family</fullName>
    </submittedName>
</protein>
<evidence type="ECO:0000259" key="1">
    <source>
        <dbReference type="Pfam" id="PF00248"/>
    </source>
</evidence>
<name>A0A3B1D6E3_9ZZZZ</name>
<dbReference type="Pfam" id="PF00248">
    <property type="entry name" value="Aldo_ket_red"/>
    <property type="match status" value="1"/>
</dbReference>
<dbReference type="SUPFAM" id="SSF51430">
    <property type="entry name" value="NAD(P)-linked oxidoreductase"/>
    <property type="match status" value="1"/>
</dbReference>
<reference evidence="2" key="1">
    <citation type="submission" date="2018-06" db="EMBL/GenBank/DDBJ databases">
        <authorList>
            <person name="Zhirakovskaya E."/>
        </authorList>
    </citation>
    <scope>NUCLEOTIDE SEQUENCE</scope>
</reference>
<dbReference type="PANTHER" id="PTHR43312:SF1">
    <property type="entry name" value="NADP-DEPENDENT OXIDOREDUCTASE DOMAIN-CONTAINING PROTEIN"/>
    <property type="match status" value="1"/>
</dbReference>
<dbReference type="InterPro" id="IPR036812">
    <property type="entry name" value="NAD(P)_OxRdtase_dom_sf"/>
</dbReference>
<dbReference type="AlphaFoldDB" id="A0A3B1D6E3"/>
<accession>A0A3B1D6E3</accession>
<dbReference type="Gene3D" id="3.20.20.100">
    <property type="entry name" value="NADP-dependent oxidoreductase domain"/>
    <property type="match status" value="1"/>
</dbReference>
<dbReference type="CDD" id="cd19095">
    <property type="entry name" value="AKR_PA4992-like"/>
    <property type="match status" value="1"/>
</dbReference>
<organism evidence="2">
    <name type="scientific">hydrothermal vent metagenome</name>
    <dbReference type="NCBI Taxonomy" id="652676"/>
    <lineage>
        <taxon>unclassified sequences</taxon>
        <taxon>metagenomes</taxon>
        <taxon>ecological metagenomes</taxon>
    </lineage>
</organism>